<evidence type="ECO:0000313" key="1">
    <source>
        <dbReference type="EnsemblMetazoa" id="AQUA014495-PA"/>
    </source>
</evidence>
<accession>A0A182XRM2</accession>
<name>A0A182XRM2_ANOQN</name>
<dbReference type="EnsemblMetazoa" id="AQUA014495-RA">
    <property type="protein sequence ID" value="AQUA014495-PA"/>
    <property type="gene ID" value="AQUA014495"/>
</dbReference>
<proteinExistence type="predicted"/>
<organism evidence="1 2">
    <name type="scientific">Anopheles quadriannulatus</name>
    <name type="common">Mosquito</name>
    <dbReference type="NCBI Taxonomy" id="34691"/>
    <lineage>
        <taxon>Eukaryota</taxon>
        <taxon>Metazoa</taxon>
        <taxon>Ecdysozoa</taxon>
        <taxon>Arthropoda</taxon>
        <taxon>Hexapoda</taxon>
        <taxon>Insecta</taxon>
        <taxon>Pterygota</taxon>
        <taxon>Neoptera</taxon>
        <taxon>Endopterygota</taxon>
        <taxon>Diptera</taxon>
        <taxon>Nematocera</taxon>
        <taxon>Culicoidea</taxon>
        <taxon>Culicidae</taxon>
        <taxon>Anophelinae</taxon>
        <taxon>Anopheles</taxon>
    </lineage>
</organism>
<dbReference type="VEuPathDB" id="VectorBase:AQUA014495"/>
<protein>
    <submittedName>
        <fullName evidence="1">Uncharacterized protein</fullName>
    </submittedName>
</protein>
<sequence length="93" mass="9969">MGNSVESTNNSNSNSSNSKAAPIFFLLYILSTPHRQTDRADFGGSAEGCDTTEPRAPVCCGEPQYLRGVGWFCRSEGVQEASCSLSYHSLTGN</sequence>
<dbReference type="AlphaFoldDB" id="A0A182XRM2"/>
<reference evidence="1" key="1">
    <citation type="submission" date="2020-05" db="UniProtKB">
        <authorList>
            <consortium name="EnsemblMetazoa"/>
        </authorList>
    </citation>
    <scope>IDENTIFICATION</scope>
    <source>
        <strain evidence="1">SANGQUA</strain>
    </source>
</reference>
<evidence type="ECO:0000313" key="2">
    <source>
        <dbReference type="Proteomes" id="UP000076407"/>
    </source>
</evidence>
<dbReference type="Proteomes" id="UP000076407">
    <property type="component" value="Unassembled WGS sequence"/>
</dbReference>
<keyword evidence="2" id="KW-1185">Reference proteome</keyword>